<dbReference type="GO" id="GO:0046872">
    <property type="term" value="F:metal ion binding"/>
    <property type="evidence" value="ECO:0007669"/>
    <property type="project" value="UniProtKB-KW"/>
</dbReference>
<dbReference type="Gene3D" id="3.80.30.20">
    <property type="entry name" value="tm_1862 like domain"/>
    <property type="match status" value="1"/>
</dbReference>
<dbReference type="OrthoDB" id="9801689at2"/>
<comment type="caution">
    <text evidence="8">The sequence shown here is derived from an EMBL/GenBank/DDBJ whole genome shotgun (WGS) entry which is preliminary data.</text>
</comment>
<feature type="domain" description="Radical SAM core" evidence="7">
    <location>
        <begin position="13"/>
        <end position="254"/>
    </location>
</feature>
<dbReference type="Pfam" id="PF16199">
    <property type="entry name" value="Radical_SAM_C"/>
    <property type="match status" value="1"/>
</dbReference>
<dbReference type="CDD" id="cd01335">
    <property type="entry name" value="Radical_SAM"/>
    <property type="match status" value="1"/>
</dbReference>
<proteinExistence type="predicted"/>
<dbReference type="InterPro" id="IPR023404">
    <property type="entry name" value="rSAM_horseshoe"/>
</dbReference>
<dbReference type="InterPro" id="IPR039661">
    <property type="entry name" value="ELP3"/>
</dbReference>
<evidence type="ECO:0000256" key="1">
    <source>
        <dbReference type="ARBA" id="ARBA00001966"/>
    </source>
</evidence>
<keyword evidence="4" id="KW-0479">Metal-binding</keyword>
<dbReference type="PANTHER" id="PTHR11135">
    <property type="entry name" value="HISTONE ACETYLTRANSFERASE-RELATED"/>
    <property type="match status" value="1"/>
</dbReference>
<evidence type="ECO:0000313" key="9">
    <source>
        <dbReference type="Proteomes" id="UP000283295"/>
    </source>
</evidence>
<protein>
    <submittedName>
        <fullName evidence="8">TIGR01212 family radical SAM protein</fullName>
    </submittedName>
</protein>
<keyword evidence="6" id="KW-0411">Iron-sulfur</keyword>
<dbReference type="SFLD" id="SFLDS00029">
    <property type="entry name" value="Radical_SAM"/>
    <property type="match status" value="1"/>
</dbReference>
<evidence type="ECO:0000256" key="6">
    <source>
        <dbReference type="ARBA" id="ARBA00023014"/>
    </source>
</evidence>
<dbReference type="PANTHER" id="PTHR11135:SF1">
    <property type="entry name" value="PROTEIN YHCC"/>
    <property type="match status" value="1"/>
</dbReference>
<evidence type="ECO:0000256" key="3">
    <source>
        <dbReference type="ARBA" id="ARBA00022691"/>
    </source>
</evidence>
<keyword evidence="5" id="KW-0408">Iron</keyword>
<dbReference type="InterPro" id="IPR058240">
    <property type="entry name" value="rSAM_sf"/>
</dbReference>
<evidence type="ECO:0000259" key="7">
    <source>
        <dbReference type="PROSITE" id="PS51918"/>
    </source>
</evidence>
<dbReference type="EMBL" id="QRVK01000015">
    <property type="protein sequence ID" value="RGS42815.1"/>
    <property type="molecule type" value="Genomic_DNA"/>
</dbReference>
<dbReference type="SFLD" id="SFLDG01091">
    <property type="entry name" value="uncharacterized_CHP01210-like"/>
    <property type="match status" value="1"/>
</dbReference>
<dbReference type="InterPro" id="IPR032432">
    <property type="entry name" value="Radical_SAM_C"/>
</dbReference>
<dbReference type="NCBIfam" id="TIGR01212">
    <property type="entry name" value="TIGR01212 family radical SAM protein"/>
    <property type="match status" value="1"/>
</dbReference>
<reference evidence="8 9" key="1">
    <citation type="submission" date="2018-08" db="EMBL/GenBank/DDBJ databases">
        <title>A genome reference for cultivated species of the human gut microbiota.</title>
        <authorList>
            <person name="Zou Y."/>
            <person name="Xue W."/>
            <person name="Luo G."/>
        </authorList>
    </citation>
    <scope>NUCLEOTIDE SEQUENCE [LARGE SCALE GENOMIC DNA]</scope>
    <source>
        <strain evidence="8 9">AF22-21</strain>
    </source>
</reference>
<dbReference type="Proteomes" id="UP000283295">
    <property type="component" value="Unassembled WGS sequence"/>
</dbReference>
<dbReference type="SMART" id="SM00729">
    <property type="entry name" value="Elp3"/>
    <property type="match status" value="1"/>
</dbReference>
<accession>A0A3R5WJS3</accession>
<dbReference type="RefSeq" id="WP_022058371.1">
    <property type="nucleotide sequence ID" value="NZ_CABIWG010000001.1"/>
</dbReference>
<dbReference type="GO" id="GO:0051539">
    <property type="term" value="F:4 iron, 4 sulfur cluster binding"/>
    <property type="evidence" value="ECO:0007669"/>
    <property type="project" value="UniProtKB-KW"/>
</dbReference>
<evidence type="ECO:0000313" key="8">
    <source>
        <dbReference type="EMBL" id="RGS42815.1"/>
    </source>
</evidence>
<sequence length="292" mass="32856">MKLYTANDYIRDTFGEKLYKISLNAGTTCPNRDGTVGIGGCIFCSASGSGDFSENAELDINSQIERAKMRIAGKCRCKRFIAYFQSFTNTYGDPETLRRKFLAAAKRDDIAAVSIASRPDCFGPEILEIINEVKTIKPVWIELGLQTSNDRTAKLINRCYTLDEYDKTMNNLKRLDVHVVVHMIIGLPGETKQDMISTVRYIADSGADGIKLQLLHVLKNTVLEKMYINGEFDVLTFEEYADILCDCLMELPPDMVVHRFTGDGPKKILVAPMWSADKKMVLNRLNRIVSDL</sequence>
<dbReference type="InterPro" id="IPR007197">
    <property type="entry name" value="rSAM"/>
</dbReference>
<evidence type="ECO:0000256" key="5">
    <source>
        <dbReference type="ARBA" id="ARBA00023004"/>
    </source>
</evidence>
<dbReference type="InterPro" id="IPR005911">
    <property type="entry name" value="YhcC-like"/>
</dbReference>
<dbReference type="SUPFAM" id="SSF102114">
    <property type="entry name" value="Radical SAM enzymes"/>
    <property type="match status" value="1"/>
</dbReference>
<keyword evidence="2" id="KW-0004">4Fe-4S</keyword>
<name>A0A3R5WJS3_9FIRM</name>
<gene>
    <name evidence="8" type="ORF">DWX94_07410</name>
</gene>
<evidence type="ECO:0000256" key="4">
    <source>
        <dbReference type="ARBA" id="ARBA00022723"/>
    </source>
</evidence>
<dbReference type="Pfam" id="PF04055">
    <property type="entry name" value="Radical_SAM"/>
    <property type="match status" value="1"/>
</dbReference>
<dbReference type="GO" id="GO:0003824">
    <property type="term" value="F:catalytic activity"/>
    <property type="evidence" value="ECO:0007669"/>
    <property type="project" value="InterPro"/>
</dbReference>
<comment type="cofactor">
    <cofactor evidence="1">
        <name>[4Fe-4S] cluster</name>
        <dbReference type="ChEBI" id="CHEBI:49883"/>
    </cofactor>
</comment>
<keyword evidence="3" id="KW-0949">S-adenosyl-L-methionine</keyword>
<organism evidence="8 9">
    <name type="scientific">Coprococcus eutactus</name>
    <dbReference type="NCBI Taxonomy" id="33043"/>
    <lineage>
        <taxon>Bacteria</taxon>
        <taxon>Bacillati</taxon>
        <taxon>Bacillota</taxon>
        <taxon>Clostridia</taxon>
        <taxon>Lachnospirales</taxon>
        <taxon>Lachnospiraceae</taxon>
        <taxon>Coprococcus</taxon>
    </lineage>
</organism>
<dbReference type="AlphaFoldDB" id="A0A3R5WJS3"/>
<dbReference type="SFLD" id="SFLDG01086">
    <property type="entry name" value="elongater_protein-like"/>
    <property type="match status" value="1"/>
</dbReference>
<dbReference type="PROSITE" id="PS51918">
    <property type="entry name" value="RADICAL_SAM"/>
    <property type="match status" value="1"/>
</dbReference>
<evidence type="ECO:0000256" key="2">
    <source>
        <dbReference type="ARBA" id="ARBA00022485"/>
    </source>
</evidence>
<dbReference type="InterPro" id="IPR006638">
    <property type="entry name" value="Elp3/MiaA/NifB-like_rSAM"/>
</dbReference>